<dbReference type="AlphaFoldDB" id="A0A4R6AN36"/>
<accession>A0A4R6AN36</accession>
<keyword evidence="2" id="KW-0472">Membrane</keyword>
<gene>
    <name evidence="3" type="ORF">E2L05_17070</name>
</gene>
<dbReference type="EMBL" id="SMZO01000056">
    <property type="protein sequence ID" value="TDL84812.1"/>
    <property type="molecule type" value="Genomic_DNA"/>
</dbReference>
<proteinExistence type="predicted"/>
<comment type="caution">
    <text evidence="3">The sequence shown here is derived from an EMBL/GenBank/DDBJ whole genome shotgun (WGS) entry which is preliminary data.</text>
</comment>
<feature type="transmembrane region" description="Helical" evidence="2">
    <location>
        <begin position="157"/>
        <end position="174"/>
    </location>
</feature>
<feature type="compositionally biased region" description="Polar residues" evidence="1">
    <location>
        <begin position="8"/>
        <end position="23"/>
    </location>
</feature>
<evidence type="ECO:0000256" key="2">
    <source>
        <dbReference type="SAM" id="Phobius"/>
    </source>
</evidence>
<name>A0A4R6AN36_9RHOB</name>
<dbReference type="NCBIfam" id="TIGR03370">
    <property type="entry name" value="VPLPA-CTERM"/>
    <property type="match status" value="1"/>
</dbReference>
<keyword evidence="4" id="KW-1185">Reference proteome</keyword>
<feature type="region of interest" description="Disordered" evidence="1">
    <location>
        <begin position="1"/>
        <end position="30"/>
    </location>
</feature>
<evidence type="ECO:0000313" key="3">
    <source>
        <dbReference type="EMBL" id="TDL84812.1"/>
    </source>
</evidence>
<keyword evidence="2" id="KW-0812">Transmembrane</keyword>
<reference evidence="3 4" key="1">
    <citation type="submission" date="2019-03" db="EMBL/GenBank/DDBJ databases">
        <title>Rhodobacteraceae bacterium SM1902, a new member of the family Rhodobacteraceae isolated from Yantai.</title>
        <authorList>
            <person name="Sun Y."/>
        </authorList>
    </citation>
    <scope>NUCLEOTIDE SEQUENCE [LARGE SCALE GENOMIC DNA]</scope>
    <source>
        <strain evidence="3 4">SM1902</strain>
    </source>
</reference>
<dbReference type="Proteomes" id="UP000294562">
    <property type="component" value="Unassembled WGS sequence"/>
</dbReference>
<organism evidence="3 4">
    <name type="scientific">Meridianimarinicoccus aquatilis</name>
    <dbReference type="NCBI Taxonomy" id="2552766"/>
    <lineage>
        <taxon>Bacteria</taxon>
        <taxon>Pseudomonadati</taxon>
        <taxon>Pseudomonadota</taxon>
        <taxon>Alphaproteobacteria</taxon>
        <taxon>Rhodobacterales</taxon>
        <taxon>Paracoccaceae</taxon>
        <taxon>Meridianimarinicoccus</taxon>
    </lineage>
</organism>
<evidence type="ECO:0000256" key="1">
    <source>
        <dbReference type="SAM" id="MobiDB-lite"/>
    </source>
</evidence>
<keyword evidence="2" id="KW-1133">Transmembrane helix</keyword>
<dbReference type="InterPro" id="IPR022472">
    <property type="entry name" value="VPLPA-CTERM"/>
</dbReference>
<sequence>MLHVQHIHGSNNSDGSAIDSVTPTIAADDPANGGDGDGFIDLIEGVPSYGGILLSLFDEGNTGNGFSGFPAVGTDGMLMFDYTFDLATTGALNTGVTASDLFPLDFREIVIHGAFIPDGVGGVSDGTSPLDIMGAGYSNFIPVAAGEITAAPVPLPAALWMLLAGVGGLGAVRARRSKQA</sequence>
<evidence type="ECO:0000313" key="4">
    <source>
        <dbReference type="Proteomes" id="UP000294562"/>
    </source>
</evidence>
<protein>
    <submittedName>
        <fullName evidence="3">VPLPA-CTERM sorting domain-containing protein</fullName>
    </submittedName>
</protein>
<dbReference type="OrthoDB" id="7433198at2"/>